<name>A0A3P3VND2_9GAMM</name>
<evidence type="ECO:0000256" key="3">
    <source>
        <dbReference type="ARBA" id="ARBA00023163"/>
    </source>
</evidence>
<protein>
    <submittedName>
        <fullName evidence="5">AraC family transcriptional regulator</fullName>
    </submittedName>
</protein>
<dbReference type="PANTHER" id="PTHR47894:SF1">
    <property type="entry name" value="HTH-TYPE TRANSCRIPTIONAL REGULATOR VQSM"/>
    <property type="match status" value="1"/>
</dbReference>
<organism evidence="5 6">
    <name type="scientific">Aestuariirhabdus litorea</name>
    <dbReference type="NCBI Taxonomy" id="2528527"/>
    <lineage>
        <taxon>Bacteria</taxon>
        <taxon>Pseudomonadati</taxon>
        <taxon>Pseudomonadota</taxon>
        <taxon>Gammaproteobacteria</taxon>
        <taxon>Oceanospirillales</taxon>
        <taxon>Aestuariirhabdaceae</taxon>
        <taxon>Aestuariirhabdus</taxon>
    </lineage>
</organism>
<dbReference type="GO" id="GO:0000976">
    <property type="term" value="F:transcription cis-regulatory region binding"/>
    <property type="evidence" value="ECO:0007669"/>
    <property type="project" value="TreeGrafter"/>
</dbReference>
<reference evidence="5 6" key="1">
    <citation type="submission" date="2018-08" db="EMBL/GenBank/DDBJ databases">
        <authorList>
            <person name="Khan S.A."/>
        </authorList>
    </citation>
    <scope>NUCLEOTIDE SEQUENCE [LARGE SCALE GENOMIC DNA]</scope>
    <source>
        <strain evidence="5 6">GTF-13</strain>
    </source>
</reference>
<dbReference type="GO" id="GO:0005829">
    <property type="term" value="C:cytosol"/>
    <property type="evidence" value="ECO:0007669"/>
    <property type="project" value="TreeGrafter"/>
</dbReference>
<dbReference type="PROSITE" id="PS01124">
    <property type="entry name" value="HTH_ARAC_FAMILY_2"/>
    <property type="match status" value="1"/>
</dbReference>
<dbReference type="GO" id="GO:0003700">
    <property type="term" value="F:DNA-binding transcription factor activity"/>
    <property type="evidence" value="ECO:0007669"/>
    <property type="project" value="InterPro"/>
</dbReference>
<feature type="domain" description="HTH araC/xylS-type" evidence="4">
    <location>
        <begin position="274"/>
        <end position="369"/>
    </location>
</feature>
<evidence type="ECO:0000256" key="2">
    <source>
        <dbReference type="ARBA" id="ARBA00023125"/>
    </source>
</evidence>
<keyword evidence="2" id="KW-0238">DNA-binding</keyword>
<dbReference type="InterPro" id="IPR018060">
    <property type="entry name" value="HTH_AraC"/>
</dbReference>
<dbReference type="Gene3D" id="1.10.10.60">
    <property type="entry name" value="Homeodomain-like"/>
    <property type="match status" value="1"/>
</dbReference>
<dbReference type="Pfam" id="PF12625">
    <property type="entry name" value="Arabinose_bd"/>
    <property type="match status" value="1"/>
</dbReference>
<keyword evidence="6" id="KW-1185">Reference proteome</keyword>
<evidence type="ECO:0000313" key="5">
    <source>
        <dbReference type="EMBL" id="RRJ83219.1"/>
    </source>
</evidence>
<dbReference type="Proteomes" id="UP000280792">
    <property type="component" value="Unassembled WGS sequence"/>
</dbReference>
<evidence type="ECO:0000259" key="4">
    <source>
        <dbReference type="PROSITE" id="PS01124"/>
    </source>
</evidence>
<dbReference type="InterPro" id="IPR032687">
    <property type="entry name" value="AraC-type_N"/>
</dbReference>
<dbReference type="SMART" id="SM00342">
    <property type="entry name" value="HTH_ARAC"/>
    <property type="match status" value="1"/>
</dbReference>
<dbReference type="AlphaFoldDB" id="A0A3P3VND2"/>
<dbReference type="InterPro" id="IPR009057">
    <property type="entry name" value="Homeodomain-like_sf"/>
</dbReference>
<comment type="caution">
    <text evidence="5">The sequence shown here is derived from an EMBL/GenBank/DDBJ whole genome shotgun (WGS) entry which is preliminary data.</text>
</comment>
<keyword evidence="1" id="KW-0805">Transcription regulation</keyword>
<proteinExistence type="predicted"/>
<dbReference type="Pfam" id="PF12833">
    <property type="entry name" value="HTH_18"/>
    <property type="match status" value="1"/>
</dbReference>
<dbReference type="InterPro" id="IPR020449">
    <property type="entry name" value="Tscrpt_reg_AraC-type_HTH"/>
</dbReference>
<accession>A0A3P3VND2</accession>
<dbReference type="SUPFAM" id="SSF46689">
    <property type="entry name" value="Homeodomain-like"/>
    <property type="match status" value="1"/>
</dbReference>
<gene>
    <name evidence="5" type="ORF">D0544_15405</name>
</gene>
<dbReference type="PRINTS" id="PR00032">
    <property type="entry name" value="HTHARAC"/>
</dbReference>
<sequence length="369" mass="41611">MGSAANHLLFSARQPMLALCHQHPPGPATLRSALPAMFRDPTAHHIRAIRPALEAMQRLGFSLRQCLAGSGLDPALLDSPAAQLSLAGQQAFYRHLLAISAMPLLGLELGRAYRLEHYGMFGYALLSARNLGECVELAGRFSPLAFSLFRIQFVQEGNLARIQFHPHHPIADDLLAFYCDRDLMAVWEGSRQALGIDLPLERVGFMHDQRAHQAAYRQQFNCPLQFRLGWSELCFDSALLDTPLPCPDPETSVYFREQCQRMIAQLSRQSPFVDRVRQQLMQQPGQFPDIDAVALQLNTSVRTLRRRLADEQTSFRRLLDEIRFQLARDYLGEGLRVAEVAALLGYSETANFTHAFKRWSGQAPSQFQP</sequence>
<evidence type="ECO:0000256" key="1">
    <source>
        <dbReference type="ARBA" id="ARBA00023015"/>
    </source>
</evidence>
<dbReference type="EMBL" id="QWEZ01000002">
    <property type="protein sequence ID" value="RRJ83219.1"/>
    <property type="molecule type" value="Genomic_DNA"/>
</dbReference>
<reference evidence="5 6" key="2">
    <citation type="submission" date="2018-12" db="EMBL/GenBank/DDBJ databases">
        <title>Simiduia agarivorans gen. nov., sp. nov., a marine, agarolytic bacterium isolated from shallow coastal water from Keelung, Taiwan.</title>
        <authorList>
            <person name="Shieh W.Y."/>
        </authorList>
    </citation>
    <scope>NUCLEOTIDE SEQUENCE [LARGE SCALE GENOMIC DNA]</scope>
    <source>
        <strain evidence="5 6">GTF-13</strain>
    </source>
</reference>
<dbReference type="PANTHER" id="PTHR47894">
    <property type="entry name" value="HTH-TYPE TRANSCRIPTIONAL REGULATOR GADX"/>
    <property type="match status" value="1"/>
</dbReference>
<evidence type="ECO:0000313" key="6">
    <source>
        <dbReference type="Proteomes" id="UP000280792"/>
    </source>
</evidence>
<keyword evidence="3" id="KW-0804">Transcription</keyword>